<dbReference type="InterPro" id="IPR043502">
    <property type="entry name" value="DNA/RNA_pol_sf"/>
</dbReference>
<evidence type="ECO:0000256" key="6">
    <source>
        <dbReference type="SAM" id="SignalP"/>
    </source>
</evidence>
<evidence type="ECO:0000256" key="1">
    <source>
        <dbReference type="ARBA" id="ARBA00022741"/>
    </source>
</evidence>
<feature type="chain" id="PRO_5045196070" description="Kinesin motor domain-containing protein" evidence="6">
    <location>
        <begin position="19"/>
        <end position="1106"/>
    </location>
</feature>
<dbReference type="PROSITE" id="PS00411">
    <property type="entry name" value="KINESIN_MOTOR_1"/>
    <property type="match status" value="1"/>
</dbReference>
<dbReference type="PRINTS" id="PR00380">
    <property type="entry name" value="KINESINHEAVY"/>
</dbReference>
<dbReference type="InterPro" id="IPR000477">
    <property type="entry name" value="RT_dom"/>
</dbReference>
<evidence type="ECO:0000256" key="3">
    <source>
        <dbReference type="PROSITE-ProRule" id="PRU00283"/>
    </source>
</evidence>
<dbReference type="InterPro" id="IPR027640">
    <property type="entry name" value="Kinesin-like_fam"/>
</dbReference>
<dbReference type="Pfam" id="PF00078">
    <property type="entry name" value="RVT_1"/>
    <property type="match status" value="1"/>
</dbReference>
<keyword evidence="6" id="KW-0732">Signal</keyword>
<protein>
    <recommendedName>
        <fullName evidence="7">Kinesin motor domain-containing protein</fullName>
    </recommendedName>
</protein>
<feature type="region of interest" description="Disordered" evidence="5">
    <location>
        <begin position="636"/>
        <end position="655"/>
    </location>
</feature>
<dbReference type="PANTHER" id="PTHR24115">
    <property type="entry name" value="KINESIN-RELATED"/>
    <property type="match status" value="1"/>
</dbReference>
<feature type="compositionally biased region" description="Low complexity" evidence="5">
    <location>
        <begin position="710"/>
        <end position="734"/>
    </location>
</feature>
<feature type="region of interest" description="Disordered" evidence="5">
    <location>
        <begin position="710"/>
        <end position="765"/>
    </location>
</feature>
<dbReference type="InterPro" id="IPR036691">
    <property type="entry name" value="Endo/exonu/phosph_ase_sf"/>
</dbReference>
<dbReference type="Gene3D" id="3.60.10.10">
    <property type="entry name" value="Endonuclease/exonuclease/phosphatase"/>
    <property type="match status" value="1"/>
</dbReference>
<evidence type="ECO:0000256" key="4">
    <source>
        <dbReference type="SAM" id="Coils"/>
    </source>
</evidence>
<sequence>MFLYFSFCGLFCTPLGTGVGAKYQQSWEYCVYFCLFATAFHLAIVRHQLHSSLMVYWGYSRLSRKMDVICVQETHGQVGDLSALEKDYQDFQVFGSFVEDAHAGGIVFLVRKTLISLFDSVSEYQCIHGRILSLTLVGSKGILQLSGLHLDPDWFCEICPKVPLLQSRLSVEFAACLLHGLRHGRASGSPLFVALMVRCILILTRLHIFWPAIGDKFLIIDMNLKILPITMLQGTLIRWGFVKGRMMNDNIISIEGMMTVWGVVFRELKSGVALFDFKNAFPSVWHSWIFFVLHRMGLPFRLTGAIAALYEDVWTRITLGDFGRFGYEALRGMKQGCPLSGVLFALVLDPVVRYILQLRPRLEFELSAFADDLSVVARDLFKSLPYITKRLLVAGAVTGLHLNLQKCVIVMLNIAEANEVVQGFQTRGLNVSKFLIQRSGKLLGVTIGWDGFRSSWDPVAKKLRSRTGDVLNLGLSFVNSIQAFNTYAVPVCSHVGQFYPPSKALIRAPPPVRRVAEFRPNSATRGADVSAPTVPQRGAGVVLDAIMDRPPPLAGSAALPEAPSEGEVDDAGEKAPPVALARLAVVGARQIAALRAAGGCAVPAVGAPTAARPSEGCPRPAGARGAHEVQGNRVHLTTSAPEGPRKGGGGGLAPERRARAVECAYDRALDMSASQEDVWNAVRPMVERALEGYRAALPCWAANGVSDGPPAMEPGAAPPTKAAGAGPPAAAPGVARPPAPRAAREARQSQLTRSPSKADSRSVCGFRPRAAGGAGLAGAKRPGEGAAVPGADELQQCDQRGLVPRVLHHVFQQLRCDRWRGACPTVTLSYMQIYQEQCYDLLRPAARARPLRVREAGGAPAASGVLVEGLREEAVDTAEACLERLAYGFCNIAFRATNYNEQSSRSHSVLTLTIRQAGEAAGTSVQSKIRLVDLAGNESERRPTFGSDITKLHSRELASINKSLHVLGLCVQALSQAPAVSKRDGHVVAPHVPYRDSALTMVLRDSLSGNSFTTLLCTLCGSALYQVQSLCTLRFADRAKRIKMHAKIAEEADCQGQRESELAYLRSLVASKSMQGATVEQQKQLEQQLSELEQANDALMGENRTS</sequence>
<dbReference type="PROSITE" id="PS50067">
    <property type="entry name" value="KINESIN_MOTOR_2"/>
    <property type="match status" value="1"/>
</dbReference>
<dbReference type="EMBL" id="CAUYUJ010009968">
    <property type="protein sequence ID" value="CAK0828156.1"/>
    <property type="molecule type" value="Genomic_DNA"/>
</dbReference>
<reference evidence="8" key="1">
    <citation type="submission" date="2023-10" db="EMBL/GenBank/DDBJ databases">
        <authorList>
            <person name="Chen Y."/>
            <person name="Shah S."/>
            <person name="Dougan E. K."/>
            <person name="Thang M."/>
            <person name="Chan C."/>
        </authorList>
    </citation>
    <scope>NUCLEOTIDE SEQUENCE [LARGE SCALE GENOMIC DNA]</scope>
</reference>
<evidence type="ECO:0000313" key="9">
    <source>
        <dbReference type="Proteomes" id="UP001189429"/>
    </source>
</evidence>
<dbReference type="Gene3D" id="3.40.850.10">
    <property type="entry name" value="Kinesin motor domain"/>
    <property type="match status" value="1"/>
</dbReference>
<dbReference type="Pfam" id="PF00225">
    <property type="entry name" value="Kinesin"/>
    <property type="match status" value="1"/>
</dbReference>
<keyword evidence="4" id="KW-0175">Coiled coil</keyword>
<dbReference type="SMART" id="SM00129">
    <property type="entry name" value="KISc"/>
    <property type="match status" value="1"/>
</dbReference>
<comment type="caution">
    <text evidence="3">Lacks conserved residue(s) required for the propagation of feature annotation.</text>
</comment>
<dbReference type="InterPro" id="IPR001752">
    <property type="entry name" value="Kinesin_motor_dom"/>
</dbReference>
<dbReference type="InterPro" id="IPR036961">
    <property type="entry name" value="Kinesin_motor_dom_sf"/>
</dbReference>
<proteinExistence type="inferred from homology"/>
<name>A0ABN9SAC1_9DINO</name>
<feature type="signal peptide" evidence="6">
    <location>
        <begin position="1"/>
        <end position="18"/>
    </location>
</feature>
<feature type="region of interest" description="Disordered" evidence="5">
    <location>
        <begin position="552"/>
        <end position="572"/>
    </location>
</feature>
<feature type="compositionally biased region" description="Polar residues" evidence="5">
    <location>
        <begin position="748"/>
        <end position="757"/>
    </location>
</feature>
<keyword evidence="1" id="KW-0547">Nucleotide-binding</keyword>
<dbReference type="Proteomes" id="UP001189429">
    <property type="component" value="Unassembled WGS sequence"/>
</dbReference>
<dbReference type="SUPFAM" id="SSF52540">
    <property type="entry name" value="P-loop containing nucleoside triphosphate hydrolases"/>
    <property type="match status" value="1"/>
</dbReference>
<dbReference type="InterPro" id="IPR027417">
    <property type="entry name" value="P-loop_NTPase"/>
</dbReference>
<keyword evidence="2" id="KW-0067">ATP-binding</keyword>
<gene>
    <name evidence="8" type="ORF">PCOR1329_LOCUS27473</name>
</gene>
<comment type="similarity">
    <text evidence="3">Belongs to the TRAFAC class myosin-kinesin ATPase superfamily. Kinesin family.</text>
</comment>
<feature type="coiled-coil region" evidence="4">
    <location>
        <begin position="1075"/>
        <end position="1105"/>
    </location>
</feature>
<dbReference type="InterPro" id="IPR019821">
    <property type="entry name" value="Kinesin_motor_CS"/>
</dbReference>
<evidence type="ECO:0000256" key="5">
    <source>
        <dbReference type="SAM" id="MobiDB-lite"/>
    </source>
</evidence>
<dbReference type="SUPFAM" id="SSF56219">
    <property type="entry name" value="DNase I-like"/>
    <property type="match status" value="1"/>
</dbReference>
<feature type="region of interest" description="Disordered" evidence="5">
    <location>
        <begin position="608"/>
        <end position="628"/>
    </location>
</feature>
<evidence type="ECO:0000313" key="8">
    <source>
        <dbReference type="EMBL" id="CAK0828156.1"/>
    </source>
</evidence>
<evidence type="ECO:0000259" key="7">
    <source>
        <dbReference type="PROSITE" id="PS50067"/>
    </source>
</evidence>
<evidence type="ECO:0000256" key="2">
    <source>
        <dbReference type="ARBA" id="ARBA00022840"/>
    </source>
</evidence>
<dbReference type="PANTHER" id="PTHR24115:SF1004">
    <property type="entry name" value="KINESIN-LIKE PROTEIN KIF15"/>
    <property type="match status" value="1"/>
</dbReference>
<dbReference type="SUPFAM" id="SSF56672">
    <property type="entry name" value="DNA/RNA polymerases"/>
    <property type="match status" value="1"/>
</dbReference>
<organism evidence="8 9">
    <name type="scientific">Prorocentrum cordatum</name>
    <dbReference type="NCBI Taxonomy" id="2364126"/>
    <lineage>
        <taxon>Eukaryota</taxon>
        <taxon>Sar</taxon>
        <taxon>Alveolata</taxon>
        <taxon>Dinophyceae</taxon>
        <taxon>Prorocentrales</taxon>
        <taxon>Prorocentraceae</taxon>
        <taxon>Prorocentrum</taxon>
    </lineage>
</organism>
<accession>A0ABN9SAC1</accession>
<feature type="domain" description="Kinesin motor" evidence="7">
    <location>
        <begin position="798"/>
        <end position="1042"/>
    </location>
</feature>
<comment type="caution">
    <text evidence="8">The sequence shown here is derived from an EMBL/GenBank/DDBJ whole genome shotgun (WGS) entry which is preliminary data.</text>
</comment>
<keyword evidence="9" id="KW-1185">Reference proteome</keyword>